<dbReference type="EMBL" id="UGWI01000001">
    <property type="protein sequence ID" value="SUF37967.1"/>
    <property type="molecule type" value="Genomic_DNA"/>
</dbReference>
<sequence length="39" mass="4451">MGITLVGIYPCKARGKHEKKISRCYGSAFYIYKCLYTTS</sequence>
<protein>
    <submittedName>
        <fullName evidence="1">Uncharacterized protein</fullName>
    </submittedName>
</protein>
<accession>A0A379Q8P3</accession>
<dbReference type="Proteomes" id="UP000254773">
    <property type="component" value="Unassembled WGS sequence"/>
</dbReference>
<reference evidence="1 2" key="1">
    <citation type="submission" date="2018-06" db="EMBL/GenBank/DDBJ databases">
        <authorList>
            <consortium name="Pathogen Informatics"/>
            <person name="Doyle S."/>
        </authorList>
    </citation>
    <scope>NUCLEOTIDE SEQUENCE [LARGE SCALE GENOMIC DNA]</scope>
    <source>
        <strain evidence="1 2">NCTC9854</strain>
    </source>
</reference>
<gene>
    <name evidence="1" type="ORF">NCTC9854_02269</name>
</gene>
<proteinExistence type="predicted"/>
<dbReference type="AlphaFoldDB" id="A0A379Q8P3"/>
<evidence type="ECO:0000313" key="2">
    <source>
        <dbReference type="Proteomes" id="UP000254773"/>
    </source>
</evidence>
<evidence type="ECO:0000313" key="1">
    <source>
        <dbReference type="EMBL" id="SUF37967.1"/>
    </source>
</evidence>
<organism evidence="1 2">
    <name type="scientific">Salmonella enterica</name>
    <name type="common">Salmonella choleraesuis</name>
    <dbReference type="NCBI Taxonomy" id="28901"/>
    <lineage>
        <taxon>Bacteria</taxon>
        <taxon>Pseudomonadati</taxon>
        <taxon>Pseudomonadota</taxon>
        <taxon>Gammaproteobacteria</taxon>
        <taxon>Enterobacterales</taxon>
        <taxon>Enterobacteriaceae</taxon>
        <taxon>Salmonella</taxon>
    </lineage>
</organism>
<name>A0A379Q8P3_SALER</name>